<gene>
    <name evidence="3" type="ORF">F8M41_000081</name>
</gene>
<keyword evidence="1" id="KW-0732">Signal</keyword>
<dbReference type="SUPFAM" id="SSF52266">
    <property type="entry name" value="SGNH hydrolase"/>
    <property type="match status" value="1"/>
</dbReference>
<dbReference type="EMBL" id="WTPW01000002">
    <property type="protein sequence ID" value="KAF0562312.1"/>
    <property type="molecule type" value="Genomic_DNA"/>
</dbReference>
<dbReference type="InterPro" id="IPR036514">
    <property type="entry name" value="SGNH_hydro_sf"/>
</dbReference>
<sequence>MLTEKAFSFTLLLLLCLHFGLNVQSNDTNEIYYISLGDSFAAGVEITGPPPGSRTTPAYSYANALYDLLKVKYSNLELLKLGISGETSDGLIEYQLNNATDFMTSHKGLTKFITITIGANDIHRTHLINNLNNTIIPQLKEAGGENVQYMASTYYKNTSLAYNLIDVYGKNGFKVVDLRTIITNDTLCNYTYLCTYNDIHLNEAGNRAVGEGFFAIL</sequence>
<dbReference type="GO" id="GO:0016787">
    <property type="term" value="F:hydrolase activity"/>
    <property type="evidence" value="ECO:0007669"/>
    <property type="project" value="UniProtKB-KW"/>
</dbReference>
<accession>A0A8H4B625</accession>
<dbReference type="Pfam" id="PF13472">
    <property type="entry name" value="Lipase_GDSL_2"/>
    <property type="match status" value="1"/>
</dbReference>
<evidence type="ECO:0000313" key="4">
    <source>
        <dbReference type="Proteomes" id="UP000439903"/>
    </source>
</evidence>
<feature type="domain" description="SGNH hydrolase-type esterase" evidence="2">
    <location>
        <begin position="36"/>
        <end position="208"/>
    </location>
</feature>
<evidence type="ECO:0000256" key="1">
    <source>
        <dbReference type="SAM" id="SignalP"/>
    </source>
</evidence>
<dbReference type="AlphaFoldDB" id="A0A8H4B625"/>
<evidence type="ECO:0000259" key="2">
    <source>
        <dbReference type="Pfam" id="PF13472"/>
    </source>
</evidence>
<keyword evidence="4" id="KW-1185">Reference proteome</keyword>
<evidence type="ECO:0000313" key="3">
    <source>
        <dbReference type="EMBL" id="KAF0562312.1"/>
    </source>
</evidence>
<proteinExistence type="predicted"/>
<protein>
    <submittedName>
        <fullName evidence="3">SGNH/GDSL hydrolase family protein</fullName>
    </submittedName>
</protein>
<feature type="signal peptide" evidence="1">
    <location>
        <begin position="1"/>
        <end position="25"/>
    </location>
</feature>
<dbReference type="OrthoDB" id="2367848at2759"/>
<comment type="caution">
    <text evidence="3">The sequence shown here is derived from an EMBL/GenBank/DDBJ whole genome shotgun (WGS) entry which is preliminary data.</text>
</comment>
<name>A0A8H4B625_GIGMA</name>
<feature type="chain" id="PRO_5034535868" evidence="1">
    <location>
        <begin position="26"/>
        <end position="217"/>
    </location>
</feature>
<dbReference type="Gene3D" id="3.40.50.1110">
    <property type="entry name" value="SGNH hydrolase"/>
    <property type="match status" value="1"/>
</dbReference>
<dbReference type="InterPro" id="IPR013830">
    <property type="entry name" value="SGNH_hydro"/>
</dbReference>
<keyword evidence="3" id="KW-0378">Hydrolase</keyword>
<dbReference type="Proteomes" id="UP000439903">
    <property type="component" value="Unassembled WGS sequence"/>
</dbReference>
<organism evidence="3 4">
    <name type="scientific">Gigaspora margarita</name>
    <dbReference type="NCBI Taxonomy" id="4874"/>
    <lineage>
        <taxon>Eukaryota</taxon>
        <taxon>Fungi</taxon>
        <taxon>Fungi incertae sedis</taxon>
        <taxon>Mucoromycota</taxon>
        <taxon>Glomeromycotina</taxon>
        <taxon>Glomeromycetes</taxon>
        <taxon>Diversisporales</taxon>
        <taxon>Gigasporaceae</taxon>
        <taxon>Gigaspora</taxon>
    </lineage>
</organism>
<reference evidence="3 4" key="1">
    <citation type="journal article" date="2019" name="Environ. Microbiol.">
        <title>At the nexus of three kingdoms: the genome of the mycorrhizal fungus Gigaspora margarita provides insights into plant, endobacterial and fungal interactions.</title>
        <authorList>
            <person name="Venice F."/>
            <person name="Ghignone S."/>
            <person name="Salvioli di Fossalunga A."/>
            <person name="Amselem J."/>
            <person name="Novero M."/>
            <person name="Xianan X."/>
            <person name="Sedzielewska Toro K."/>
            <person name="Morin E."/>
            <person name="Lipzen A."/>
            <person name="Grigoriev I.V."/>
            <person name="Henrissat B."/>
            <person name="Martin F.M."/>
            <person name="Bonfante P."/>
        </authorList>
    </citation>
    <scope>NUCLEOTIDE SEQUENCE [LARGE SCALE GENOMIC DNA]</scope>
    <source>
        <strain evidence="3 4">BEG34</strain>
    </source>
</reference>